<dbReference type="Proteomes" id="UP000516373">
    <property type="component" value="Chromosome"/>
</dbReference>
<protein>
    <recommendedName>
        <fullName evidence="2">Spermatogenesis-associated protein 20-like TRX domain-containing protein</fullName>
    </recommendedName>
</protein>
<organism evidence="3 4">
    <name type="scientific">Streptomyces tuirus</name>
    <dbReference type="NCBI Taxonomy" id="68278"/>
    <lineage>
        <taxon>Bacteria</taxon>
        <taxon>Bacillati</taxon>
        <taxon>Actinomycetota</taxon>
        <taxon>Actinomycetes</taxon>
        <taxon>Kitasatosporales</taxon>
        <taxon>Streptomycetaceae</taxon>
        <taxon>Streptomyces</taxon>
    </lineage>
</organism>
<name>A0A7G1NIU1_9ACTN</name>
<dbReference type="InterPro" id="IPR024705">
    <property type="entry name" value="Ssp411"/>
</dbReference>
<dbReference type="InterPro" id="IPR004879">
    <property type="entry name" value="Ssp411-like_TRX"/>
</dbReference>
<evidence type="ECO:0000313" key="4">
    <source>
        <dbReference type="Proteomes" id="UP000516373"/>
    </source>
</evidence>
<dbReference type="PANTHER" id="PTHR42899:SF1">
    <property type="entry name" value="SPERMATOGENESIS-ASSOCIATED PROTEIN 20"/>
    <property type="match status" value="1"/>
</dbReference>
<feature type="region of interest" description="Disordered" evidence="1">
    <location>
        <begin position="46"/>
        <end position="72"/>
    </location>
</feature>
<dbReference type="KEGG" id="stui:GCM10017668_45140"/>
<gene>
    <name evidence="3" type="ORF">GCM10017668_45140</name>
</gene>
<reference evidence="3 4" key="1">
    <citation type="journal article" date="2014" name="Int. J. Syst. Evol. Microbiol.">
        <title>Complete genome sequence of Corynebacterium casei LMG S-19264T (=DSM 44701T), isolated from a smear-ripened cheese.</title>
        <authorList>
            <consortium name="US DOE Joint Genome Institute (JGI-PGF)"/>
            <person name="Walter F."/>
            <person name="Albersmeier A."/>
            <person name="Kalinowski J."/>
            <person name="Ruckert C."/>
        </authorList>
    </citation>
    <scope>NUCLEOTIDE SEQUENCE [LARGE SCALE GENOMIC DNA]</scope>
    <source>
        <strain evidence="3 4">JCM 4255</strain>
    </source>
</reference>
<dbReference type="Pfam" id="PF03190">
    <property type="entry name" value="Thioredox_DsbH"/>
    <property type="match status" value="1"/>
</dbReference>
<evidence type="ECO:0000256" key="1">
    <source>
        <dbReference type="SAM" id="MobiDB-lite"/>
    </source>
</evidence>
<proteinExistence type="predicted"/>
<dbReference type="EMBL" id="AP023439">
    <property type="protein sequence ID" value="BCL22671.1"/>
    <property type="molecule type" value="Genomic_DNA"/>
</dbReference>
<dbReference type="AlphaFoldDB" id="A0A7G1NIU1"/>
<evidence type="ECO:0000313" key="3">
    <source>
        <dbReference type="EMBL" id="BCL22671.1"/>
    </source>
</evidence>
<evidence type="ECO:0000259" key="2">
    <source>
        <dbReference type="Pfam" id="PF03190"/>
    </source>
</evidence>
<feature type="domain" description="Spermatogenesis-associated protein 20-like TRX" evidence="2">
    <location>
        <begin position="2"/>
        <end position="59"/>
    </location>
</feature>
<dbReference type="PANTHER" id="PTHR42899">
    <property type="entry name" value="SPERMATOGENESIS-ASSOCIATED PROTEIN 20"/>
    <property type="match status" value="1"/>
</dbReference>
<sequence length="72" mass="8308">MQAATGQGGWPITVFLTPDAEPFYFGTYFPPATRQGIPSFRQVHQAWDERRDEVTERREDRPASRRAGDLLR</sequence>
<accession>A0A7G1NIU1</accession>
<dbReference type="Gene3D" id="3.40.30.10">
    <property type="entry name" value="Glutaredoxin"/>
    <property type="match status" value="1"/>
</dbReference>